<dbReference type="PROSITE" id="PS51094">
    <property type="entry name" value="PTS_EIIA_TYPE_2"/>
    <property type="match status" value="1"/>
</dbReference>
<dbReference type="GO" id="GO:0090563">
    <property type="term" value="F:protein-phosphocysteine-sugar phosphotransferase activity"/>
    <property type="evidence" value="ECO:0007669"/>
    <property type="project" value="TreeGrafter"/>
</dbReference>
<sequence length="145" mass="15608">MTDTILDRANVVAAGAATTREEAIREAGALLVAAGAVEPGYIDSMRQREETVSTFMGNGLAIPHSTNESKDEIKRSALSFVRYSSPLDWGGEEVRFVVGIAGQNDEHLEILSKIAILFSEEDDVRSLIEAPDADALFALLGDVNE</sequence>
<dbReference type="RefSeq" id="WP_021753804.1">
    <property type="nucleotide sequence ID" value="NC_022438.1"/>
</dbReference>
<dbReference type="PATRIC" id="fig|1389489.3.peg.78"/>
<dbReference type="PANTHER" id="PTHR30181:SF2">
    <property type="entry name" value="PTS SYSTEM MANNITOL-SPECIFIC EIICBA COMPONENT"/>
    <property type="match status" value="1"/>
</dbReference>
<feature type="domain" description="PTS EIIA type-2" evidence="12">
    <location>
        <begin position="4"/>
        <end position="143"/>
    </location>
</feature>
<proteinExistence type="predicted"/>
<accession>U3P629</accession>
<evidence type="ECO:0000256" key="2">
    <source>
        <dbReference type="ARBA" id="ARBA00014783"/>
    </source>
</evidence>
<dbReference type="PANTHER" id="PTHR30181">
    <property type="entry name" value="MANNITOL PERMEASE IIC COMPONENT"/>
    <property type="match status" value="1"/>
</dbReference>
<dbReference type="Gene3D" id="3.40.930.10">
    <property type="entry name" value="Mannitol-specific EII, Chain A"/>
    <property type="match status" value="1"/>
</dbReference>
<dbReference type="InterPro" id="IPR050893">
    <property type="entry name" value="Sugar_PTS"/>
</dbReference>
<evidence type="ECO:0000256" key="1">
    <source>
        <dbReference type="ARBA" id="ARBA00002434"/>
    </source>
</evidence>
<keyword evidence="3" id="KW-0813">Transport</keyword>
<keyword evidence="5" id="KW-0762">Sugar transport</keyword>
<keyword evidence="6" id="KW-0808">Transferase</keyword>
<evidence type="ECO:0000256" key="9">
    <source>
        <dbReference type="ARBA" id="ARBA00029908"/>
    </source>
</evidence>
<keyword evidence="4" id="KW-0597">Phosphoprotein</keyword>
<evidence type="ECO:0000256" key="8">
    <source>
        <dbReference type="ARBA" id="ARBA00022777"/>
    </source>
</evidence>
<dbReference type="CDD" id="cd00211">
    <property type="entry name" value="PTS_IIA_fru"/>
    <property type="match status" value="1"/>
</dbReference>
<organism evidence="13 14">
    <name type="scientific">Leifsonia xyli subsp. cynodontis DSM 46306</name>
    <dbReference type="NCBI Taxonomy" id="1389489"/>
    <lineage>
        <taxon>Bacteria</taxon>
        <taxon>Bacillati</taxon>
        <taxon>Actinomycetota</taxon>
        <taxon>Actinomycetes</taxon>
        <taxon>Micrococcales</taxon>
        <taxon>Microbacteriaceae</taxon>
        <taxon>Leifsonia</taxon>
    </lineage>
</organism>
<evidence type="ECO:0000256" key="7">
    <source>
        <dbReference type="ARBA" id="ARBA00022683"/>
    </source>
</evidence>
<dbReference type="STRING" id="1389489.O159_00860"/>
<gene>
    <name evidence="13" type="ORF">O159_00860</name>
</gene>
<dbReference type="AlphaFoldDB" id="U3P629"/>
<dbReference type="GO" id="GO:0016301">
    <property type="term" value="F:kinase activity"/>
    <property type="evidence" value="ECO:0007669"/>
    <property type="project" value="UniProtKB-KW"/>
</dbReference>
<comment type="function">
    <text evidence="1">The phosphoenolpyruvate-dependent sugar phosphotransferase system (sugar PTS), a major carbohydrate active transport system, catalyzes the phosphorylation of incoming sugar substrates concomitantly with their translocation across the cell membrane. The enzyme II CmtAB PTS system is involved in D-mannitol transport.</text>
</comment>
<evidence type="ECO:0000256" key="10">
    <source>
        <dbReference type="ARBA" id="ARBA00030956"/>
    </source>
</evidence>
<evidence type="ECO:0000256" key="3">
    <source>
        <dbReference type="ARBA" id="ARBA00022448"/>
    </source>
</evidence>
<dbReference type="OrthoDB" id="1640042at2"/>
<dbReference type="Proteomes" id="UP000016743">
    <property type="component" value="Chromosome"/>
</dbReference>
<dbReference type="SUPFAM" id="SSF55804">
    <property type="entry name" value="Phoshotransferase/anion transport protein"/>
    <property type="match status" value="1"/>
</dbReference>
<evidence type="ECO:0000256" key="6">
    <source>
        <dbReference type="ARBA" id="ARBA00022679"/>
    </source>
</evidence>
<dbReference type="GO" id="GO:0005886">
    <property type="term" value="C:plasma membrane"/>
    <property type="evidence" value="ECO:0007669"/>
    <property type="project" value="TreeGrafter"/>
</dbReference>
<keyword evidence="8" id="KW-0418">Kinase</keyword>
<evidence type="ECO:0000313" key="13">
    <source>
        <dbReference type="EMBL" id="AGW40357.1"/>
    </source>
</evidence>
<protein>
    <recommendedName>
        <fullName evidence="2">Mannitol-specific phosphotransferase enzyme IIA component</fullName>
    </recommendedName>
    <alternativeName>
        <fullName evidence="10">EIIA</fullName>
    </alternativeName>
    <alternativeName>
        <fullName evidence="11">EIII</fullName>
    </alternativeName>
    <alternativeName>
        <fullName evidence="9">PTS system mannitol-specific EIIA component</fullName>
    </alternativeName>
</protein>
<dbReference type="EMBL" id="CP006734">
    <property type="protein sequence ID" value="AGW40357.1"/>
    <property type="molecule type" value="Genomic_DNA"/>
</dbReference>
<keyword evidence="14" id="KW-1185">Reference proteome</keyword>
<dbReference type="KEGG" id="lxy:O159_00860"/>
<evidence type="ECO:0000259" key="12">
    <source>
        <dbReference type="PROSITE" id="PS51094"/>
    </source>
</evidence>
<evidence type="ECO:0000256" key="11">
    <source>
        <dbReference type="ARBA" id="ARBA00030962"/>
    </source>
</evidence>
<dbReference type="eggNOG" id="COG4668">
    <property type="taxonomic scope" value="Bacteria"/>
</dbReference>
<dbReference type="InterPro" id="IPR016152">
    <property type="entry name" value="PTrfase/Anion_transptr"/>
</dbReference>
<dbReference type="Pfam" id="PF00359">
    <property type="entry name" value="PTS_EIIA_2"/>
    <property type="match status" value="1"/>
</dbReference>
<dbReference type="InterPro" id="IPR002178">
    <property type="entry name" value="PTS_EIIA_type-2_dom"/>
</dbReference>
<dbReference type="GO" id="GO:0009401">
    <property type="term" value="P:phosphoenolpyruvate-dependent sugar phosphotransferase system"/>
    <property type="evidence" value="ECO:0007669"/>
    <property type="project" value="UniProtKB-KW"/>
</dbReference>
<evidence type="ECO:0000313" key="14">
    <source>
        <dbReference type="Proteomes" id="UP000016743"/>
    </source>
</evidence>
<dbReference type="HOGENOM" id="CLU_072531_3_0_11"/>
<reference evidence="13 14" key="1">
    <citation type="journal article" date="2013" name="Genome Announc.">
        <title>Complete Genome Sequence of Leifsonia xyli subsp. cynodontis Strain DSM46306, a Gram-Positive Bacterial Pathogen of Grasses.</title>
        <authorList>
            <person name="Monteiro-Vitorello C.B."/>
            <person name="Zerillo M.M."/>
            <person name="Van Sluys M.A."/>
            <person name="Camargo L.E."/>
            <person name="Kitajima J.P."/>
        </authorList>
    </citation>
    <scope>NUCLEOTIDE SEQUENCE [LARGE SCALE GENOMIC DNA]</scope>
    <source>
        <strain evidence="13 14">DSM 46306</strain>
    </source>
</reference>
<keyword evidence="7" id="KW-0598">Phosphotransferase system</keyword>
<evidence type="ECO:0000256" key="4">
    <source>
        <dbReference type="ARBA" id="ARBA00022553"/>
    </source>
</evidence>
<name>U3P629_LEIXC</name>
<evidence type="ECO:0000256" key="5">
    <source>
        <dbReference type="ARBA" id="ARBA00022597"/>
    </source>
</evidence>